<dbReference type="Gene3D" id="1.25.40.990">
    <property type="match status" value="1"/>
</dbReference>
<dbReference type="Proteomes" id="UP000838763">
    <property type="component" value="Unassembled WGS sequence"/>
</dbReference>
<feature type="domain" description="SAC3/GANP/THP3 conserved" evidence="2">
    <location>
        <begin position="129"/>
        <end position="442"/>
    </location>
</feature>
<proteinExistence type="predicted"/>
<evidence type="ECO:0000256" key="1">
    <source>
        <dbReference type="SAM" id="MobiDB-lite"/>
    </source>
</evidence>
<dbReference type="InterPro" id="IPR045107">
    <property type="entry name" value="SAC3/GANP/THP3"/>
</dbReference>
<protein>
    <recommendedName>
        <fullName evidence="2">SAC3/GANP/THP3 conserved domain-containing protein</fullName>
    </recommendedName>
</protein>
<dbReference type="AlphaFoldDB" id="A0A9P1H0Y0"/>
<keyword evidence="4" id="KW-1185">Reference proteome</keyword>
<sequence>VHFDQQPAKDLSRTTKRPGAQGAFNQPNQANTKPKSNNNRLAPGPITTNDPYAKQILLQLAKDGIRAPTWPADPGKPSSKNVMMQFREDYKEYREKARASLIRAGLIDNPDDRKRLEDAIDFKGICEDMCPEFEKVTRITEFDIKHAEKDPSTSWADTTKMVKKLARSAAGQEAPLPMDVRSVAALRRTLDYLIDDLLESDDNLPVVHGFLWDRTRAIRRDFAFFSSLNPEEMRDQVYCLETIARFHVTSLHLLAQPDFAYEDYSEQQEVEQLGKTLISLMYAYNDCSAQGITCPNEAEFRAYQLVFRAFHPDVLENVQREWDPRFWRESDEIRTAVSLVEALQNTQDFHGPLKGAPSFAAASAYNSYLRIVADSSVSFTMACFAEIHFGQLRRSMLSAIKKAFSRPKQTPKDITAAVLNSYLQFDTVDEAVEFAEIHGLEFAPDDNDPDDMEKGYLILEYGHGLEYPRLHHSFSENLVESKRSSHTLPDIIHQTVYQDQPAASQQLSTDEDSLFVTSTFSEPSKA</sequence>
<evidence type="ECO:0000313" key="3">
    <source>
        <dbReference type="EMBL" id="CAI4213953.1"/>
    </source>
</evidence>
<gene>
    <name evidence="3" type="ORF">PPNO1_LOCUS3693</name>
</gene>
<accession>A0A9P1H0Y0</accession>
<comment type="caution">
    <text evidence="3">The sequence shown here is derived from an EMBL/GenBank/DDBJ whole genome shotgun (WGS) entry which is preliminary data.</text>
</comment>
<dbReference type="PANTHER" id="PTHR12436">
    <property type="entry name" value="80 KDA MCM3-ASSOCIATED PROTEIN"/>
    <property type="match status" value="1"/>
</dbReference>
<organism evidence="3 4">
    <name type="scientific">Parascedosporium putredinis</name>
    <dbReference type="NCBI Taxonomy" id="1442378"/>
    <lineage>
        <taxon>Eukaryota</taxon>
        <taxon>Fungi</taxon>
        <taxon>Dikarya</taxon>
        <taxon>Ascomycota</taxon>
        <taxon>Pezizomycotina</taxon>
        <taxon>Sordariomycetes</taxon>
        <taxon>Hypocreomycetidae</taxon>
        <taxon>Microascales</taxon>
        <taxon>Microascaceae</taxon>
        <taxon>Parascedosporium</taxon>
    </lineage>
</organism>
<dbReference type="InterPro" id="IPR005062">
    <property type="entry name" value="SAC3/GANP/THP3_conserved"/>
</dbReference>
<feature type="compositionally biased region" description="Polar residues" evidence="1">
    <location>
        <begin position="23"/>
        <end position="49"/>
    </location>
</feature>
<feature type="non-terminal residue" evidence="3">
    <location>
        <position position="526"/>
    </location>
</feature>
<dbReference type="OrthoDB" id="264795at2759"/>
<feature type="region of interest" description="Disordered" evidence="1">
    <location>
        <begin position="1"/>
        <end position="49"/>
    </location>
</feature>
<reference evidence="3" key="1">
    <citation type="submission" date="2022-11" db="EMBL/GenBank/DDBJ databases">
        <authorList>
            <person name="Scott C."/>
            <person name="Bruce N."/>
        </authorList>
    </citation>
    <scope>NUCLEOTIDE SEQUENCE</scope>
</reference>
<evidence type="ECO:0000313" key="4">
    <source>
        <dbReference type="Proteomes" id="UP000838763"/>
    </source>
</evidence>
<feature type="non-terminal residue" evidence="3">
    <location>
        <position position="1"/>
    </location>
</feature>
<dbReference type="GO" id="GO:0006406">
    <property type="term" value="P:mRNA export from nucleus"/>
    <property type="evidence" value="ECO:0007669"/>
    <property type="project" value="TreeGrafter"/>
</dbReference>
<name>A0A9P1H0Y0_9PEZI</name>
<dbReference type="PANTHER" id="PTHR12436:SF3">
    <property type="entry name" value="GERMINAL-CENTER ASSOCIATED NUCLEAR PROTEIN"/>
    <property type="match status" value="1"/>
</dbReference>
<dbReference type="GO" id="GO:0070390">
    <property type="term" value="C:transcription export complex 2"/>
    <property type="evidence" value="ECO:0007669"/>
    <property type="project" value="TreeGrafter"/>
</dbReference>
<dbReference type="EMBL" id="CALLCH030000009">
    <property type="protein sequence ID" value="CAI4213953.1"/>
    <property type="molecule type" value="Genomic_DNA"/>
</dbReference>
<dbReference type="GO" id="GO:0005737">
    <property type="term" value="C:cytoplasm"/>
    <property type="evidence" value="ECO:0007669"/>
    <property type="project" value="TreeGrafter"/>
</dbReference>
<dbReference type="Pfam" id="PF03399">
    <property type="entry name" value="SAC3_GANP"/>
    <property type="match status" value="1"/>
</dbReference>
<evidence type="ECO:0000259" key="2">
    <source>
        <dbReference type="Pfam" id="PF03399"/>
    </source>
</evidence>